<gene>
    <name evidence="1" type="ORF">R3P38DRAFT_3237325</name>
</gene>
<accession>A0AAV9ZB49</accession>
<dbReference type="EMBL" id="JAWWNJ010000169">
    <property type="protein sequence ID" value="KAK6977404.1"/>
    <property type="molecule type" value="Genomic_DNA"/>
</dbReference>
<keyword evidence="2" id="KW-1185">Reference proteome</keyword>
<sequence length="425" mass="45969">MPSPLSRTPLTSRSIETDIGVPVSLKAPSTISIPDLFIFFADQRCSSDLAKSHHPGPNTTIRDGWDSIAPIMARPPIRFPAVSVVQSPPRELSGASSHETPPSFHIRSGLSLPPPVLVALDVPVLPPPHRPSSTYIMTRFVGLHSQRDEATPSIPAPSDWASFWLDLRLLLARRRFLCLSSPCLPHPCQTASSLRRIVPELTSYFLEGSGGAPLCADAEAGLPSRIVLTIVMVCAAAAGVDECDEPVCRSACAGPPFLPALSPSIDVLSALLTFFRRAVDVATRAAVQSVATKDSRLVSPPADKCASPSSGFVCVRTPRYSFSRAAVVDMSFGKSTDISSAAITLEPISSGLPRHTSLPPVYSVVSRRVFRQVLTPTPHDLFTRYFFKQYPSQLGECMRLRISRFILYLVVVDAVIYTLLDNVSA</sequence>
<name>A0AAV9ZB49_9AGAR</name>
<evidence type="ECO:0000313" key="1">
    <source>
        <dbReference type="EMBL" id="KAK6977404.1"/>
    </source>
</evidence>
<comment type="caution">
    <text evidence="1">The sequence shown here is derived from an EMBL/GenBank/DDBJ whole genome shotgun (WGS) entry which is preliminary data.</text>
</comment>
<proteinExistence type="predicted"/>
<protein>
    <submittedName>
        <fullName evidence="1">Uncharacterized protein</fullName>
    </submittedName>
</protein>
<organism evidence="1 2">
    <name type="scientific">Favolaschia claudopus</name>
    <dbReference type="NCBI Taxonomy" id="2862362"/>
    <lineage>
        <taxon>Eukaryota</taxon>
        <taxon>Fungi</taxon>
        <taxon>Dikarya</taxon>
        <taxon>Basidiomycota</taxon>
        <taxon>Agaricomycotina</taxon>
        <taxon>Agaricomycetes</taxon>
        <taxon>Agaricomycetidae</taxon>
        <taxon>Agaricales</taxon>
        <taxon>Marasmiineae</taxon>
        <taxon>Mycenaceae</taxon>
        <taxon>Favolaschia</taxon>
    </lineage>
</organism>
<evidence type="ECO:0000313" key="2">
    <source>
        <dbReference type="Proteomes" id="UP001362999"/>
    </source>
</evidence>
<dbReference type="AlphaFoldDB" id="A0AAV9ZB49"/>
<reference evidence="1 2" key="1">
    <citation type="journal article" date="2024" name="J Genomics">
        <title>Draft genome sequencing and assembly of Favolaschia claudopus CIRM-BRFM 2984 isolated from oak limbs.</title>
        <authorList>
            <person name="Navarro D."/>
            <person name="Drula E."/>
            <person name="Chaduli D."/>
            <person name="Cazenave R."/>
            <person name="Ahrendt S."/>
            <person name="Wang J."/>
            <person name="Lipzen A."/>
            <person name="Daum C."/>
            <person name="Barry K."/>
            <person name="Grigoriev I.V."/>
            <person name="Favel A."/>
            <person name="Rosso M.N."/>
            <person name="Martin F."/>
        </authorList>
    </citation>
    <scope>NUCLEOTIDE SEQUENCE [LARGE SCALE GENOMIC DNA]</scope>
    <source>
        <strain evidence="1 2">CIRM-BRFM 2984</strain>
    </source>
</reference>
<dbReference type="Proteomes" id="UP001362999">
    <property type="component" value="Unassembled WGS sequence"/>
</dbReference>